<dbReference type="InterPro" id="IPR002931">
    <property type="entry name" value="Transglutaminase-like"/>
</dbReference>
<evidence type="ECO:0000259" key="1">
    <source>
        <dbReference type="SMART" id="SM00460"/>
    </source>
</evidence>
<proteinExistence type="predicted"/>
<evidence type="ECO:0000313" key="3">
    <source>
        <dbReference type="Proteomes" id="UP001156882"/>
    </source>
</evidence>
<feature type="domain" description="Transglutaminase-like" evidence="1">
    <location>
        <begin position="161"/>
        <end position="227"/>
    </location>
</feature>
<accession>A0ABQ6CHN1</accession>
<dbReference type="RefSeq" id="WP_284312790.1">
    <property type="nucleotide sequence ID" value="NZ_BSPC01000024.1"/>
</dbReference>
<reference evidence="3" key="1">
    <citation type="journal article" date="2019" name="Int. J. Syst. Evol. Microbiol.">
        <title>The Global Catalogue of Microorganisms (GCM) 10K type strain sequencing project: providing services to taxonomists for standard genome sequencing and annotation.</title>
        <authorList>
            <consortium name="The Broad Institute Genomics Platform"/>
            <consortium name="The Broad Institute Genome Sequencing Center for Infectious Disease"/>
            <person name="Wu L."/>
            <person name="Ma J."/>
        </authorList>
    </citation>
    <scope>NUCLEOTIDE SEQUENCE [LARGE SCALE GENOMIC DNA]</scope>
    <source>
        <strain evidence="3">NBRC 101365</strain>
    </source>
</reference>
<evidence type="ECO:0000313" key="2">
    <source>
        <dbReference type="EMBL" id="GLS19768.1"/>
    </source>
</evidence>
<dbReference type="Proteomes" id="UP001156882">
    <property type="component" value="Unassembled WGS sequence"/>
</dbReference>
<dbReference type="EMBL" id="BSPC01000024">
    <property type="protein sequence ID" value="GLS19768.1"/>
    <property type="molecule type" value="Genomic_DNA"/>
</dbReference>
<dbReference type="SMART" id="SM00460">
    <property type="entry name" value="TGc"/>
    <property type="match status" value="1"/>
</dbReference>
<name>A0ABQ6CHN1_9HYPH</name>
<dbReference type="Gene3D" id="2.60.40.2250">
    <property type="match status" value="1"/>
</dbReference>
<keyword evidence="3" id="KW-1185">Reference proteome</keyword>
<dbReference type="Pfam" id="PF01841">
    <property type="entry name" value="Transglut_core"/>
    <property type="match status" value="1"/>
</dbReference>
<sequence>MHIRYGYTIEIETAQPTTLLTALDVEAARRRDIVFEHPFLVSGPARVDGFTDPYGNRCRRIAIGAGVTQLSCHGVIADSGQPDVSAPDAPLVPVAALPTDTLPFLLASRYCETDLLAPFAWWKFGGIEGGWAKVQAICDFVHDRVTFGYETARATRTAMETFEECVGVCRDFTHLAVTLCRCLNIPARYCNGYLGDIGVPPDPAPMDFNAWFEAYLGGRWYTFDARHNVPRIGRILVARGRDAMDIPMLQSFGPHILRRFEVTTEEVPDFNYAVAAE</sequence>
<protein>
    <submittedName>
        <fullName evidence="2">Transglutaminase</fullName>
    </submittedName>
</protein>
<dbReference type="SUPFAM" id="SSF54001">
    <property type="entry name" value="Cysteine proteinases"/>
    <property type="match status" value="1"/>
</dbReference>
<dbReference type="PANTHER" id="PTHR33490:SF12">
    <property type="entry name" value="BLL5557 PROTEIN"/>
    <property type="match status" value="1"/>
</dbReference>
<dbReference type="PANTHER" id="PTHR33490">
    <property type="entry name" value="BLR5614 PROTEIN-RELATED"/>
    <property type="match status" value="1"/>
</dbReference>
<dbReference type="InterPro" id="IPR038765">
    <property type="entry name" value="Papain-like_cys_pep_sf"/>
</dbReference>
<dbReference type="Gene3D" id="3.10.620.30">
    <property type="match status" value="1"/>
</dbReference>
<gene>
    <name evidence="2" type="ORF">GCM10007874_27850</name>
</gene>
<organism evidence="2 3">
    <name type="scientific">Labrys miyagiensis</name>
    <dbReference type="NCBI Taxonomy" id="346912"/>
    <lineage>
        <taxon>Bacteria</taxon>
        <taxon>Pseudomonadati</taxon>
        <taxon>Pseudomonadota</taxon>
        <taxon>Alphaproteobacteria</taxon>
        <taxon>Hyphomicrobiales</taxon>
        <taxon>Xanthobacteraceae</taxon>
        <taxon>Labrys</taxon>
    </lineage>
</organism>
<comment type="caution">
    <text evidence="2">The sequence shown here is derived from an EMBL/GenBank/DDBJ whole genome shotgun (WGS) entry which is preliminary data.</text>
</comment>